<dbReference type="PANTHER" id="PTHR42827:SF1">
    <property type="entry name" value="IRON-SULFUR CLUSTER-BINDING PROTEIN"/>
    <property type="match status" value="1"/>
</dbReference>
<evidence type="ECO:0000256" key="8">
    <source>
        <dbReference type="ARBA" id="ARBA00023014"/>
    </source>
</evidence>
<dbReference type="Gene3D" id="3.30.70.20">
    <property type="match status" value="1"/>
</dbReference>
<dbReference type="InterPro" id="IPR028894">
    <property type="entry name" value="RDH_dom"/>
</dbReference>
<dbReference type="GO" id="GO:0051539">
    <property type="term" value="F:4 iron, 4 sulfur cluster binding"/>
    <property type="evidence" value="ECO:0007669"/>
    <property type="project" value="UniProtKB-KW"/>
</dbReference>
<evidence type="ECO:0000256" key="4">
    <source>
        <dbReference type="ARBA" id="ARBA00022723"/>
    </source>
</evidence>
<dbReference type="Pfam" id="PF13486">
    <property type="entry name" value="Dehalogenase"/>
    <property type="match status" value="1"/>
</dbReference>
<dbReference type="PANTHER" id="PTHR42827">
    <property type="entry name" value="IRON-SULFUR CLUSTER-BINDING PROTEIN-RELATED"/>
    <property type="match status" value="1"/>
</dbReference>
<keyword evidence="5" id="KW-0732">Signal</keyword>
<evidence type="ECO:0000259" key="11">
    <source>
        <dbReference type="PROSITE" id="PS51379"/>
    </source>
</evidence>
<dbReference type="PROSITE" id="PS51318">
    <property type="entry name" value="TAT"/>
    <property type="match status" value="1"/>
</dbReference>
<keyword evidence="8" id="KW-0411">Iron-sulfur</keyword>
<evidence type="ECO:0000256" key="9">
    <source>
        <dbReference type="ARBA" id="ARBA00023136"/>
    </source>
</evidence>
<dbReference type="STRING" id="1121442.SAMN02745702_01292"/>
<keyword evidence="2" id="KW-1003">Cell membrane</keyword>
<evidence type="ECO:0000256" key="10">
    <source>
        <dbReference type="ARBA" id="ARBA00029374"/>
    </source>
</evidence>
<evidence type="ECO:0000313" key="13">
    <source>
        <dbReference type="Proteomes" id="UP000189733"/>
    </source>
</evidence>
<sequence>MKKEKKDNKKTSMNRRQFAKAALGGLGAAAASPLALTEAIAKAEADEKKVQDFRKNCVTTVENPILVDESRYQRFSTANIAFNAYSRDIGESHWAPYGRNLIKNLKQGKGGKDIKVGTFDDARAVNGLEAAMQSGNRLTGNHGEGHENRGPLAWDNHITSADLGSFPKSELPPEEFTKQVKIAARLGGANLVGVCKLDHKWVYESTQRNVYSPDTPETQKIVFRDVDRPQETKDELIIPSKVKYAVVMAVEMPRTLIQSSPGPAAGIGDALGYSRMGWAAIALAEYIRCMGYTAIPCKNDTALSVPLAIEAGIGEPGRMGVIITPEYGPCVRLCKVLTDMPLVPDKPIKFGVEQFCNYCKKCARECPSKCITEGEQTWEPRNECNNGGVKKWYNDYKKCLGFWDENGMSCTNCVAVCPFTKGDMWAHHFTEWSIDNIHASHPIWLTLDDAFGYGQRREDLDVFKRDFAPYGMDPDKMPR</sequence>
<keyword evidence="9" id="KW-0472">Membrane</keyword>
<reference evidence="12 13" key="1">
    <citation type="submission" date="2017-02" db="EMBL/GenBank/DDBJ databases">
        <authorList>
            <person name="Peterson S.W."/>
        </authorList>
    </citation>
    <scope>NUCLEOTIDE SEQUENCE [LARGE SCALE GENOMIC DNA]</scope>
    <source>
        <strain evidence="12 13">DSM 18034</strain>
    </source>
</reference>
<evidence type="ECO:0000256" key="7">
    <source>
        <dbReference type="ARBA" id="ARBA00023004"/>
    </source>
</evidence>
<dbReference type="RefSeq" id="WP_078684582.1">
    <property type="nucleotide sequence ID" value="NZ_FUYA01000003.1"/>
</dbReference>
<gene>
    <name evidence="12" type="ORF">SAMN02745702_01292</name>
</gene>
<dbReference type="PROSITE" id="PS00198">
    <property type="entry name" value="4FE4S_FER_1"/>
    <property type="match status" value="1"/>
</dbReference>
<proteinExistence type="predicted"/>
<keyword evidence="7" id="KW-0408">Iron</keyword>
<dbReference type="InterPro" id="IPR017900">
    <property type="entry name" value="4Fe4S_Fe_S_CS"/>
</dbReference>
<dbReference type="GO" id="GO:0005886">
    <property type="term" value="C:plasma membrane"/>
    <property type="evidence" value="ECO:0007669"/>
    <property type="project" value="UniProtKB-SubCell"/>
</dbReference>
<keyword evidence="6" id="KW-0677">Repeat</keyword>
<protein>
    <submittedName>
        <fullName evidence="12">Reductive dehalogenase</fullName>
    </submittedName>
</protein>
<dbReference type="InterPro" id="IPR012832">
    <property type="entry name" value="RDH"/>
</dbReference>
<dbReference type="InterPro" id="IPR017896">
    <property type="entry name" value="4Fe4S_Fe-S-bd"/>
</dbReference>
<dbReference type="SUPFAM" id="SSF54862">
    <property type="entry name" value="4Fe-4S ferredoxins"/>
    <property type="match status" value="1"/>
</dbReference>
<evidence type="ECO:0000256" key="5">
    <source>
        <dbReference type="ARBA" id="ARBA00022729"/>
    </source>
</evidence>
<organism evidence="12 13">
    <name type="scientific">Desulfobaculum bizertense DSM 18034</name>
    <dbReference type="NCBI Taxonomy" id="1121442"/>
    <lineage>
        <taxon>Bacteria</taxon>
        <taxon>Pseudomonadati</taxon>
        <taxon>Thermodesulfobacteriota</taxon>
        <taxon>Desulfovibrionia</taxon>
        <taxon>Desulfovibrionales</taxon>
        <taxon>Desulfovibrionaceae</taxon>
        <taxon>Desulfobaculum</taxon>
    </lineage>
</organism>
<evidence type="ECO:0000256" key="2">
    <source>
        <dbReference type="ARBA" id="ARBA00022475"/>
    </source>
</evidence>
<dbReference type="EMBL" id="FUYA01000003">
    <property type="protein sequence ID" value="SKA70159.1"/>
    <property type="molecule type" value="Genomic_DNA"/>
</dbReference>
<dbReference type="NCBIfam" id="TIGR02486">
    <property type="entry name" value="RDH"/>
    <property type="match status" value="1"/>
</dbReference>
<feature type="domain" description="4Fe-4S ferredoxin-type" evidence="11">
    <location>
        <begin position="346"/>
        <end position="376"/>
    </location>
</feature>
<keyword evidence="3" id="KW-0004">4Fe-4S</keyword>
<dbReference type="InterPro" id="IPR006311">
    <property type="entry name" value="TAT_signal"/>
</dbReference>
<evidence type="ECO:0000313" key="12">
    <source>
        <dbReference type="EMBL" id="SKA70159.1"/>
    </source>
</evidence>
<name>A0A1T4VZ40_9BACT</name>
<dbReference type="AlphaFoldDB" id="A0A1T4VZ40"/>
<comment type="cofactor">
    <cofactor evidence="10">
        <name>corrinoid</name>
        <dbReference type="ChEBI" id="CHEBI:33913"/>
    </cofactor>
</comment>
<evidence type="ECO:0000256" key="1">
    <source>
        <dbReference type="ARBA" id="ARBA00004236"/>
    </source>
</evidence>
<dbReference type="GO" id="GO:0046872">
    <property type="term" value="F:metal ion binding"/>
    <property type="evidence" value="ECO:0007669"/>
    <property type="project" value="UniProtKB-KW"/>
</dbReference>
<dbReference type="Proteomes" id="UP000189733">
    <property type="component" value="Unassembled WGS sequence"/>
</dbReference>
<accession>A0A1T4VZ40</accession>
<evidence type="ECO:0000256" key="3">
    <source>
        <dbReference type="ARBA" id="ARBA00022485"/>
    </source>
</evidence>
<keyword evidence="13" id="KW-1185">Reference proteome</keyword>
<keyword evidence="4" id="KW-0479">Metal-binding</keyword>
<evidence type="ECO:0000256" key="6">
    <source>
        <dbReference type="ARBA" id="ARBA00022737"/>
    </source>
</evidence>
<dbReference type="PROSITE" id="PS51379">
    <property type="entry name" value="4FE4S_FER_2"/>
    <property type="match status" value="1"/>
</dbReference>
<comment type="subcellular location">
    <subcellularLocation>
        <location evidence="1">Cell membrane</location>
    </subcellularLocation>
</comment>